<reference evidence="4 5" key="1">
    <citation type="journal article" date="2019" name="Environ. Microbiol.">
        <title>At the nexus of three kingdoms: the genome of the mycorrhizal fungus Gigaspora margarita provides insights into plant, endobacterial and fungal interactions.</title>
        <authorList>
            <person name="Venice F."/>
            <person name="Ghignone S."/>
            <person name="Salvioli di Fossalunga A."/>
            <person name="Amselem J."/>
            <person name="Novero M."/>
            <person name="Xianan X."/>
            <person name="Sedzielewska Toro K."/>
            <person name="Morin E."/>
            <person name="Lipzen A."/>
            <person name="Grigoriev I.V."/>
            <person name="Henrissat B."/>
            <person name="Martin F.M."/>
            <person name="Bonfante P."/>
        </authorList>
    </citation>
    <scope>NUCLEOTIDE SEQUENCE [LARGE SCALE GENOMIC DNA]</scope>
    <source>
        <strain evidence="4 5">BEG34</strain>
    </source>
</reference>
<keyword evidence="1" id="KW-0863">Zinc-finger</keyword>
<evidence type="ECO:0000259" key="3">
    <source>
        <dbReference type="PROSITE" id="PS50158"/>
    </source>
</evidence>
<dbReference type="InterPro" id="IPR001878">
    <property type="entry name" value="Znf_CCHC"/>
</dbReference>
<feature type="region of interest" description="Disordered" evidence="2">
    <location>
        <begin position="78"/>
        <end position="100"/>
    </location>
</feature>
<feature type="compositionally biased region" description="Basic and acidic residues" evidence="2">
    <location>
        <begin position="188"/>
        <end position="212"/>
    </location>
</feature>
<dbReference type="Proteomes" id="UP000439903">
    <property type="component" value="Unassembled WGS sequence"/>
</dbReference>
<evidence type="ECO:0000313" key="5">
    <source>
        <dbReference type="Proteomes" id="UP000439903"/>
    </source>
</evidence>
<organism evidence="4 5">
    <name type="scientific">Gigaspora margarita</name>
    <dbReference type="NCBI Taxonomy" id="4874"/>
    <lineage>
        <taxon>Eukaryota</taxon>
        <taxon>Fungi</taxon>
        <taxon>Fungi incertae sedis</taxon>
        <taxon>Mucoromycota</taxon>
        <taxon>Glomeromycotina</taxon>
        <taxon>Glomeromycetes</taxon>
        <taxon>Diversisporales</taxon>
        <taxon>Gigasporaceae</taxon>
        <taxon>Gigaspora</taxon>
    </lineage>
</organism>
<name>A0A8H4ESQ0_GIGMA</name>
<evidence type="ECO:0000313" key="4">
    <source>
        <dbReference type="EMBL" id="KAF0547875.1"/>
    </source>
</evidence>
<keyword evidence="1" id="KW-0479">Metal-binding</keyword>
<gene>
    <name evidence="4" type="ORF">F8M41_000350</name>
</gene>
<dbReference type="SMART" id="SM00343">
    <property type="entry name" value="ZnF_C2HC"/>
    <property type="match status" value="1"/>
</dbReference>
<sequence>MMGTVPTTNLNSGGTEEALNRMTEVINRMMTQMQDQRRPFRPRQSTPPTTPNSGIVCYNCGRPGHIVCQCPNLRNSATNGPSAQATPVQSNPPISNTNGVTSQDTLQALLALINTVAPASSQSNQSSYLGIPEDDENLFLPADQHVRQKPIVSTTILRKSKNGQDPDPSSGLVETERVTDPDVEMVEGTEKPEQNSKERSDSELNNKDEKKALPKRATIPKRKIIEEELPQISSLVTPYSIIADIRDKAANITYVLESRDNEKRNDDDSDEEYEEEKLEEQIFAYSEVEVEIKDVLEEGENIEGNNRRIKERKDYDIDEITEDNYNKIIKGKHFIEEGKQNQGLWPVDHLSFSLEEHTSISDLFDYYYENEVQTVEEYKIGNLEKTQRSRLGLLLDEYDNLCARSINELGRIRGLLL</sequence>
<dbReference type="EMBL" id="WTPW01000103">
    <property type="protein sequence ID" value="KAF0547875.1"/>
    <property type="molecule type" value="Genomic_DNA"/>
</dbReference>
<dbReference type="PROSITE" id="PS50158">
    <property type="entry name" value="ZF_CCHC"/>
    <property type="match status" value="1"/>
</dbReference>
<dbReference type="InterPro" id="IPR036875">
    <property type="entry name" value="Znf_CCHC_sf"/>
</dbReference>
<proteinExistence type="predicted"/>
<keyword evidence="1" id="KW-0862">Zinc</keyword>
<dbReference type="SUPFAM" id="SSF57756">
    <property type="entry name" value="Retrovirus zinc finger-like domains"/>
    <property type="match status" value="1"/>
</dbReference>
<feature type="region of interest" description="Disordered" evidence="2">
    <location>
        <begin position="32"/>
        <end position="53"/>
    </location>
</feature>
<dbReference type="GO" id="GO:0003676">
    <property type="term" value="F:nucleic acid binding"/>
    <property type="evidence" value="ECO:0007669"/>
    <property type="project" value="InterPro"/>
</dbReference>
<dbReference type="GO" id="GO:0008270">
    <property type="term" value="F:zinc ion binding"/>
    <property type="evidence" value="ECO:0007669"/>
    <property type="project" value="UniProtKB-KW"/>
</dbReference>
<feature type="region of interest" description="Disordered" evidence="2">
    <location>
        <begin position="154"/>
        <end position="215"/>
    </location>
</feature>
<dbReference type="Gene3D" id="4.10.60.10">
    <property type="entry name" value="Zinc finger, CCHC-type"/>
    <property type="match status" value="1"/>
</dbReference>
<feature type="compositionally biased region" description="Polar residues" evidence="2">
    <location>
        <begin position="43"/>
        <end position="53"/>
    </location>
</feature>
<dbReference type="Pfam" id="PF00098">
    <property type="entry name" value="zf-CCHC"/>
    <property type="match status" value="1"/>
</dbReference>
<dbReference type="OrthoDB" id="2491361at2759"/>
<evidence type="ECO:0000256" key="1">
    <source>
        <dbReference type="PROSITE-ProRule" id="PRU00047"/>
    </source>
</evidence>
<feature type="domain" description="CCHC-type" evidence="3">
    <location>
        <begin position="57"/>
        <end position="72"/>
    </location>
</feature>
<accession>A0A8H4ESQ0</accession>
<evidence type="ECO:0000256" key="2">
    <source>
        <dbReference type="SAM" id="MobiDB-lite"/>
    </source>
</evidence>
<dbReference type="AlphaFoldDB" id="A0A8H4ESQ0"/>
<protein>
    <recommendedName>
        <fullName evidence="3">CCHC-type domain-containing protein</fullName>
    </recommendedName>
</protein>
<keyword evidence="5" id="KW-1185">Reference proteome</keyword>
<comment type="caution">
    <text evidence="4">The sequence shown here is derived from an EMBL/GenBank/DDBJ whole genome shotgun (WGS) entry which is preliminary data.</text>
</comment>